<organism evidence="6 7">
    <name type="scientific">Porphyridium purpureum</name>
    <name type="common">Red alga</name>
    <name type="synonym">Porphyridium cruentum</name>
    <dbReference type="NCBI Taxonomy" id="35688"/>
    <lineage>
        <taxon>Eukaryota</taxon>
        <taxon>Rhodophyta</taxon>
        <taxon>Bangiophyceae</taxon>
        <taxon>Porphyridiales</taxon>
        <taxon>Porphyridiaceae</taxon>
        <taxon>Porphyridium</taxon>
    </lineage>
</organism>
<gene>
    <name evidence="6" type="ORF">FVE85_3533</name>
</gene>
<evidence type="ECO:0000313" key="6">
    <source>
        <dbReference type="EMBL" id="KAA8492095.1"/>
    </source>
</evidence>
<dbReference type="OrthoDB" id="188276at2759"/>
<dbReference type="CDD" id="cd01335">
    <property type="entry name" value="Radical_SAM"/>
    <property type="match status" value="1"/>
</dbReference>
<dbReference type="Gene3D" id="3.20.20.70">
    <property type="entry name" value="Aldolase class I"/>
    <property type="match status" value="1"/>
</dbReference>
<dbReference type="SFLD" id="SFLDS00029">
    <property type="entry name" value="Radical_SAM"/>
    <property type="match status" value="2"/>
</dbReference>
<dbReference type="Pfam" id="PF04055">
    <property type="entry name" value="Radical_SAM"/>
    <property type="match status" value="1"/>
</dbReference>
<evidence type="ECO:0000256" key="1">
    <source>
        <dbReference type="ARBA" id="ARBA00022691"/>
    </source>
</evidence>
<dbReference type="SMART" id="SM00729">
    <property type="entry name" value="Elp3"/>
    <property type="match status" value="1"/>
</dbReference>
<dbReference type="AlphaFoldDB" id="A0A5J4YLS6"/>
<keyword evidence="7" id="KW-1185">Reference proteome</keyword>
<keyword evidence="3" id="KW-0408">Iron</keyword>
<keyword evidence="2" id="KW-0479">Metal-binding</keyword>
<evidence type="ECO:0000256" key="2">
    <source>
        <dbReference type="ARBA" id="ARBA00022723"/>
    </source>
</evidence>
<evidence type="ECO:0000256" key="4">
    <source>
        <dbReference type="ARBA" id="ARBA00023014"/>
    </source>
</evidence>
<dbReference type="SFLD" id="SFLDG01060">
    <property type="entry name" value="BATS_domain_containing"/>
    <property type="match status" value="1"/>
</dbReference>
<keyword evidence="1" id="KW-0949">S-adenosyl-L-methionine</keyword>
<keyword evidence="4" id="KW-0411">Iron-sulfur</keyword>
<sequence length="447" mass="49734">MAASAASAAQLASRLGDVLRRPLLSDAVLAQRVAPLGAVLGHSVEQLMERLRRARGVENAHDQTHQRTAPVLSHISAAQMKHLLDTTDVRETAALFAYADAVSAAYFDNRIFFRGIVEFSNVCQKNCGYCGIRRATKLHRYTMPKHEILDCARFCMERGYGTIMLQSGELNTPQRIDWLVDLIGEIKQTTKQMDTKHPEAPKGLCVALSVGELDELDYRRLFEAGASRYLLRIETSNPTLYAQLHPPDHLWQRRVECLRALKRVGFQLGTGVMIGLPGQTTDDLVSDLHFFRDIDADMIGMGPYVYQEGTPVGDAHKKLRERAGQTEQDKMEQNARMVDLTTRMYALARLFLGAVNIPATTALQALDPVGRETALQRGANILMPIVTPTQFRKEYQLYEDKPCIDEGAAECSACLAGRVKWAGKELALGEWGDPPHFHQASQVCETG</sequence>
<comment type="caution">
    <text evidence="6">The sequence shown here is derived from an EMBL/GenBank/DDBJ whole genome shotgun (WGS) entry which is preliminary data.</text>
</comment>
<reference evidence="7" key="1">
    <citation type="journal article" date="2019" name="Nat. Commun.">
        <title>Expansion of phycobilisome linker gene families in mesophilic red algae.</title>
        <authorList>
            <person name="Lee J."/>
            <person name="Kim D."/>
            <person name="Bhattacharya D."/>
            <person name="Yoon H.S."/>
        </authorList>
    </citation>
    <scope>NUCLEOTIDE SEQUENCE [LARGE SCALE GENOMIC DNA]</scope>
    <source>
        <strain evidence="7">CCMP 1328</strain>
    </source>
</reference>
<dbReference type="SFLD" id="SFLDG01082">
    <property type="entry name" value="B12-binding_domain_containing"/>
    <property type="match status" value="1"/>
</dbReference>
<name>A0A5J4YLS6_PORPP</name>
<dbReference type="EMBL" id="VRMN01000010">
    <property type="protein sequence ID" value="KAA8492095.1"/>
    <property type="molecule type" value="Genomic_DNA"/>
</dbReference>
<dbReference type="InterPro" id="IPR013785">
    <property type="entry name" value="Aldolase_TIM"/>
</dbReference>
<protein>
    <submittedName>
        <fullName evidence="6">FeFe hydrogenase maturase subunit HydE</fullName>
    </submittedName>
</protein>
<dbReference type="InterPro" id="IPR058240">
    <property type="entry name" value="rSAM_sf"/>
</dbReference>
<proteinExistence type="predicted"/>
<dbReference type="InterPro" id="IPR034422">
    <property type="entry name" value="HydE/PylB-like"/>
</dbReference>
<dbReference type="InterPro" id="IPR024021">
    <property type="entry name" value="FeFe-hyd_HydE_rSAM"/>
</dbReference>
<dbReference type="PANTHER" id="PTHR43726:SF1">
    <property type="entry name" value="BIOTIN SYNTHASE"/>
    <property type="match status" value="1"/>
</dbReference>
<dbReference type="GO" id="GO:0051536">
    <property type="term" value="F:iron-sulfur cluster binding"/>
    <property type="evidence" value="ECO:0007669"/>
    <property type="project" value="UniProtKB-KW"/>
</dbReference>
<dbReference type="OMA" id="CKNDCIY"/>
<dbReference type="SUPFAM" id="SSF102114">
    <property type="entry name" value="Radical SAM enzymes"/>
    <property type="match status" value="1"/>
</dbReference>
<dbReference type="PANTHER" id="PTHR43726">
    <property type="entry name" value="3-METHYLORNITHINE SYNTHASE"/>
    <property type="match status" value="1"/>
</dbReference>
<dbReference type="PROSITE" id="PS51918">
    <property type="entry name" value="RADICAL_SAM"/>
    <property type="match status" value="1"/>
</dbReference>
<feature type="domain" description="Radical SAM core" evidence="5">
    <location>
        <begin position="109"/>
        <end position="343"/>
    </location>
</feature>
<accession>A0A5J4YLS6</accession>
<dbReference type="NCBIfam" id="TIGR03956">
    <property type="entry name" value="rSAM_HydE"/>
    <property type="match status" value="1"/>
</dbReference>
<dbReference type="InterPro" id="IPR006638">
    <property type="entry name" value="Elp3/MiaA/NifB-like_rSAM"/>
</dbReference>
<dbReference type="Proteomes" id="UP000324585">
    <property type="component" value="Unassembled WGS sequence"/>
</dbReference>
<evidence type="ECO:0000256" key="3">
    <source>
        <dbReference type="ARBA" id="ARBA00023004"/>
    </source>
</evidence>
<evidence type="ECO:0000313" key="7">
    <source>
        <dbReference type="Proteomes" id="UP000324585"/>
    </source>
</evidence>
<evidence type="ECO:0000259" key="5">
    <source>
        <dbReference type="PROSITE" id="PS51918"/>
    </source>
</evidence>
<dbReference type="GO" id="GO:0016740">
    <property type="term" value="F:transferase activity"/>
    <property type="evidence" value="ECO:0007669"/>
    <property type="project" value="TreeGrafter"/>
</dbReference>
<dbReference type="SFLD" id="SFLDG01280">
    <property type="entry name" value="HydE/PylB-like"/>
    <property type="match status" value="1"/>
</dbReference>
<dbReference type="InterPro" id="IPR007197">
    <property type="entry name" value="rSAM"/>
</dbReference>
<dbReference type="GO" id="GO:0046872">
    <property type="term" value="F:metal ion binding"/>
    <property type="evidence" value="ECO:0007669"/>
    <property type="project" value="UniProtKB-KW"/>
</dbReference>